<organism evidence="1 2">
    <name type="scientific">Marinisporobacter balticus</name>
    <dbReference type="NCBI Taxonomy" id="2018667"/>
    <lineage>
        <taxon>Bacteria</taxon>
        <taxon>Bacillati</taxon>
        <taxon>Bacillota</taxon>
        <taxon>Clostridia</taxon>
        <taxon>Peptostreptococcales</taxon>
        <taxon>Thermotaleaceae</taxon>
        <taxon>Marinisporobacter</taxon>
    </lineage>
</organism>
<name>A0A4R2LFM6_9FIRM</name>
<evidence type="ECO:0000313" key="1">
    <source>
        <dbReference type="EMBL" id="TCO78065.1"/>
    </source>
</evidence>
<dbReference type="Proteomes" id="UP000294919">
    <property type="component" value="Unassembled WGS sequence"/>
</dbReference>
<accession>A0A4R2LFM6</accession>
<dbReference type="AlphaFoldDB" id="A0A4R2LFM6"/>
<comment type="caution">
    <text evidence="1">The sequence shown here is derived from an EMBL/GenBank/DDBJ whole genome shotgun (WGS) entry which is preliminary data.</text>
</comment>
<dbReference type="RefSeq" id="WP_165916264.1">
    <property type="nucleotide sequence ID" value="NZ_SLWV01000005.1"/>
</dbReference>
<protein>
    <submittedName>
        <fullName evidence="1">Uncharacterized protein</fullName>
    </submittedName>
</protein>
<sequence>MLSPPSVVKALRKLNQNIYIEYKRYEGVYLTEAIEKFLDFYKNREDTHWSEAIDQ</sequence>
<gene>
    <name evidence="1" type="ORF">EV214_105164</name>
</gene>
<keyword evidence="2" id="KW-1185">Reference proteome</keyword>
<dbReference type="EMBL" id="SLWV01000005">
    <property type="protein sequence ID" value="TCO78065.1"/>
    <property type="molecule type" value="Genomic_DNA"/>
</dbReference>
<proteinExistence type="predicted"/>
<dbReference type="Gene3D" id="1.10.10.10">
    <property type="entry name" value="Winged helix-like DNA-binding domain superfamily/Winged helix DNA-binding domain"/>
    <property type="match status" value="1"/>
</dbReference>
<reference evidence="1 2" key="1">
    <citation type="submission" date="2019-03" db="EMBL/GenBank/DDBJ databases">
        <title>Genomic Encyclopedia of Type Strains, Phase IV (KMG-IV): sequencing the most valuable type-strain genomes for metagenomic binning, comparative biology and taxonomic classification.</title>
        <authorList>
            <person name="Goeker M."/>
        </authorList>
    </citation>
    <scope>NUCLEOTIDE SEQUENCE [LARGE SCALE GENOMIC DNA]</scope>
    <source>
        <strain evidence="1 2">DSM 102940</strain>
    </source>
</reference>
<evidence type="ECO:0000313" key="2">
    <source>
        <dbReference type="Proteomes" id="UP000294919"/>
    </source>
</evidence>
<dbReference type="InterPro" id="IPR036388">
    <property type="entry name" value="WH-like_DNA-bd_sf"/>
</dbReference>